<accession>A0ABQ4UH01</accession>
<keyword evidence="3" id="KW-1185">Reference proteome</keyword>
<evidence type="ECO:0000313" key="2">
    <source>
        <dbReference type="EMBL" id="GJE65976.1"/>
    </source>
</evidence>
<protein>
    <submittedName>
        <fullName evidence="2">Uncharacterized protein</fullName>
    </submittedName>
</protein>
<dbReference type="EMBL" id="BPRC01000011">
    <property type="protein sequence ID" value="GJE65976.1"/>
    <property type="molecule type" value="Genomic_DNA"/>
</dbReference>
<sequence>MFDDGTAERIAIPAADQETQQTLPPARSASNQWVSVTDMCRATGMHYSAAVRRAWMQLYAVSQKGGTPEVGGRAVRMAYCDHSTDARTPHIGMHIDDARAVWSSFPALVAVAAEQLVQEYGRYSRKRHADWLPIPELLEAIGAASSPQAYDGMWRHLRSCILERRPISIAGQPVRARLMIHAEGRVRVHVHRDDARILDWRSYQGDGRFLSLRQIVHHFNDRDTWLGTVAEKLMDKVRRGYDRTGEFSANGVRLGKVMVPTSRGLEAAIPASSLPRLERIVLQVCQRRIAYDLERAPPTEANLGMLVDCRELEPGNLTMMPM</sequence>
<organism evidence="2 3">
    <name type="scientific">Methylorubrum aminovorans</name>
    <dbReference type="NCBI Taxonomy" id="269069"/>
    <lineage>
        <taxon>Bacteria</taxon>
        <taxon>Pseudomonadati</taxon>
        <taxon>Pseudomonadota</taxon>
        <taxon>Alphaproteobacteria</taxon>
        <taxon>Hyphomicrobiales</taxon>
        <taxon>Methylobacteriaceae</taxon>
        <taxon>Methylorubrum</taxon>
    </lineage>
</organism>
<feature type="region of interest" description="Disordered" evidence="1">
    <location>
        <begin position="1"/>
        <end position="28"/>
    </location>
</feature>
<dbReference type="RefSeq" id="WP_238225498.1">
    <property type="nucleotide sequence ID" value="NZ_BAAADH010000007.1"/>
</dbReference>
<reference evidence="2" key="1">
    <citation type="journal article" date="2021" name="Front. Microbiol.">
        <title>Comprehensive Comparative Genomics and Phenotyping of Methylobacterium Species.</title>
        <authorList>
            <person name="Alessa O."/>
            <person name="Ogura Y."/>
            <person name="Fujitani Y."/>
            <person name="Takami H."/>
            <person name="Hayashi T."/>
            <person name="Sahin N."/>
            <person name="Tani A."/>
        </authorList>
    </citation>
    <scope>NUCLEOTIDE SEQUENCE</scope>
    <source>
        <strain evidence="2">NBRC 15686</strain>
    </source>
</reference>
<proteinExistence type="predicted"/>
<evidence type="ECO:0000256" key="1">
    <source>
        <dbReference type="SAM" id="MobiDB-lite"/>
    </source>
</evidence>
<feature type="compositionally biased region" description="Polar residues" evidence="1">
    <location>
        <begin position="17"/>
        <end position="28"/>
    </location>
</feature>
<name>A0ABQ4UH01_9HYPH</name>
<evidence type="ECO:0000313" key="3">
    <source>
        <dbReference type="Proteomes" id="UP001055039"/>
    </source>
</evidence>
<dbReference type="Proteomes" id="UP001055039">
    <property type="component" value="Unassembled WGS sequence"/>
</dbReference>
<reference evidence="2" key="2">
    <citation type="submission" date="2021-08" db="EMBL/GenBank/DDBJ databases">
        <authorList>
            <person name="Tani A."/>
            <person name="Ola A."/>
            <person name="Ogura Y."/>
            <person name="Katsura K."/>
            <person name="Hayashi T."/>
        </authorList>
    </citation>
    <scope>NUCLEOTIDE SEQUENCE</scope>
    <source>
        <strain evidence="2">NBRC 15686</strain>
    </source>
</reference>
<comment type="caution">
    <text evidence="2">The sequence shown here is derived from an EMBL/GenBank/DDBJ whole genome shotgun (WGS) entry which is preliminary data.</text>
</comment>
<gene>
    <name evidence="2" type="ORF">LNAOJCKE_3190</name>
</gene>